<dbReference type="AlphaFoldDB" id="A0AAW5QTX1"/>
<reference evidence="1 2" key="1">
    <citation type="submission" date="2022-04" db="EMBL/GenBank/DDBJ databases">
        <authorList>
            <person name="Ye Y.-Q."/>
            <person name="Du Z.-J."/>
        </authorList>
    </citation>
    <scope>NUCLEOTIDE SEQUENCE [LARGE SCALE GENOMIC DNA]</scope>
    <source>
        <strain evidence="1 2">A6E488</strain>
    </source>
</reference>
<comment type="caution">
    <text evidence="1">The sequence shown here is derived from an EMBL/GenBank/DDBJ whole genome shotgun (WGS) entry which is preliminary data.</text>
</comment>
<proteinExistence type="predicted"/>
<sequence>MRLLRDATDRRRAIKLAFVLALAGAAAGCDTQAGRDASDSTIGAFKMLVGAGEDPDELPVDAGAPPPQAEAKCPPVVIREGTETHRVYVRGHEGDPDYVVFQGGIVKTARECEFIGTNAIRIKLGIAGKVVVGPAWNNQPVQLPLRAALVRTGGEGVWTQLYPVQPNILPGETVQQFTQVDDSLYYEVPEGDHINNYVIYIGFDELGGKPKRG</sequence>
<dbReference type="PROSITE" id="PS51257">
    <property type="entry name" value="PROKAR_LIPOPROTEIN"/>
    <property type="match status" value="1"/>
</dbReference>
<dbReference type="EMBL" id="JALIDZ010000001">
    <property type="protein sequence ID" value="MCT8970334.1"/>
    <property type="molecule type" value="Genomic_DNA"/>
</dbReference>
<keyword evidence="2" id="KW-1185">Reference proteome</keyword>
<protein>
    <recommendedName>
        <fullName evidence="3">Lipoprotein</fullName>
    </recommendedName>
</protein>
<evidence type="ECO:0000313" key="1">
    <source>
        <dbReference type="EMBL" id="MCT8970334.1"/>
    </source>
</evidence>
<accession>A0AAW5QTX1</accession>
<name>A0AAW5QTX1_9HYPH</name>
<evidence type="ECO:0000313" key="2">
    <source>
        <dbReference type="Proteomes" id="UP001320898"/>
    </source>
</evidence>
<evidence type="ECO:0008006" key="3">
    <source>
        <dbReference type="Google" id="ProtNLM"/>
    </source>
</evidence>
<dbReference type="RefSeq" id="WP_261613905.1">
    <property type="nucleotide sequence ID" value="NZ_JALIDZ010000001.1"/>
</dbReference>
<dbReference type="Proteomes" id="UP001320898">
    <property type="component" value="Unassembled WGS sequence"/>
</dbReference>
<gene>
    <name evidence="1" type="ORF">MUB46_00530</name>
</gene>
<organism evidence="1 2">
    <name type="scientific">Microbaculum marinisediminis</name>
    <dbReference type="NCBI Taxonomy" id="2931392"/>
    <lineage>
        <taxon>Bacteria</taxon>
        <taxon>Pseudomonadati</taxon>
        <taxon>Pseudomonadota</taxon>
        <taxon>Alphaproteobacteria</taxon>
        <taxon>Hyphomicrobiales</taxon>
        <taxon>Tepidamorphaceae</taxon>
        <taxon>Microbaculum</taxon>
    </lineage>
</organism>